<keyword evidence="4" id="KW-0997">Cell inner membrane</keyword>
<evidence type="ECO:0000256" key="7">
    <source>
        <dbReference type="ARBA" id="ARBA00023136"/>
    </source>
</evidence>
<keyword evidence="5 8" id="KW-0812">Transmembrane</keyword>
<comment type="caution">
    <text evidence="10">The sequence shown here is derived from an EMBL/GenBank/DDBJ whole genome shotgun (WGS) entry which is preliminary data.</text>
</comment>
<feature type="transmembrane region" description="Helical" evidence="8">
    <location>
        <begin position="118"/>
        <end position="141"/>
    </location>
</feature>
<evidence type="ECO:0000259" key="9">
    <source>
        <dbReference type="PROSITE" id="PS50928"/>
    </source>
</evidence>
<evidence type="ECO:0000256" key="8">
    <source>
        <dbReference type="RuleBase" id="RU363032"/>
    </source>
</evidence>
<dbReference type="EMBL" id="BJXK01000004">
    <property type="protein sequence ID" value="GEM78887.1"/>
    <property type="molecule type" value="Genomic_DNA"/>
</dbReference>
<feature type="transmembrane region" description="Helical" evidence="8">
    <location>
        <begin position="87"/>
        <end position="106"/>
    </location>
</feature>
<evidence type="ECO:0000256" key="3">
    <source>
        <dbReference type="ARBA" id="ARBA00022475"/>
    </source>
</evidence>
<evidence type="ECO:0000256" key="1">
    <source>
        <dbReference type="ARBA" id="ARBA00004429"/>
    </source>
</evidence>
<dbReference type="GO" id="GO:0005886">
    <property type="term" value="C:plasma membrane"/>
    <property type="evidence" value="ECO:0007669"/>
    <property type="project" value="UniProtKB-SubCell"/>
</dbReference>
<proteinExistence type="inferred from homology"/>
<dbReference type="InterPro" id="IPR035906">
    <property type="entry name" value="MetI-like_sf"/>
</dbReference>
<evidence type="ECO:0000256" key="5">
    <source>
        <dbReference type="ARBA" id="ARBA00022692"/>
    </source>
</evidence>
<feature type="transmembrane region" description="Helical" evidence="8">
    <location>
        <begin position="32"/>
        <end position="54"/>
    </location>
</feature>
<feature type="transmembrane region" description="Helical" evidence="8">
    <location>
        <begin position="268"/>
        <end position="290"/>
    </location>
</feature>
<dbReference type="PANTHER" id="PTHR43357:SF4">
    <property type="entry name" value="INNER MEMBRANE ABC TRANSPORTER PERMEASE PROTEIN YDCV"/>
    <property type="match status" value="1"/>
</dbReference>
<keyword evidence="3" id="KW-1003">Cell membrane</keyword>
<organism evidence="10 11">
    <name type="scientific">Vibrio superstes NBRC 103154</name>
    <dbReference type="NCBI Taxonomy" id="1219062"/>
    <lineage>
        <taxon>Bacteria</taxon>
        <taxon>Pseudomonadati</taxon>
        <taxon>Pseudomonadota</taxon>
        <taxon>Gammaproteobacteria</taxon>
        <taxon>Vibrionales</taxon>
        <taxon>Vibrionaceae</taxon>
        <taxon>Vibrio</taxon>
    </lineage>
</organism>
<feature type="transmembrane region" description="Helical" evidence="8">
    <location>
        <begin position="208"/>
        <end position="230"/>
    </location>
</feature>
<dbReference type="InterPro" id="IPR000515">
    <property type="entry name" value="MetI-like"/>
</dbReference>
<feature type="transmembrane region" description="Helical" evidence="8">
    <location>
        <begin position="376"/>
        <end position="400"/>
    </location>
</feature>
<dbReference type="RefSeq" id="WP_119008673.1">
    <property type="nucleotide sequence ID" value="NZ_BJXK01000004.1"/>
</dbReference>
<feature type="transmembrane region" description="Helical" evidence="8">
    <location>
        <begin position="452"/>
        <end position="472"/>
    </location>
</feature>
<feature type="domain" description="ABC transmembrane type-1" evidence="9">
    <location>
        <begin position="373"/>
        <end position="572"/>
    </location>
</feature>
<dbReference type="AlphaFoldDB" id="A0A511QP19"/>
<feature type="transmembrane region" description="Helical" evidence="8">
    <location>
        <begin position="547"/>
        <end position="572"/>
    </location>
</feature>
<name>A0A511QP19_9VIBR</name>
<dbReference type="GO" id="GO:0055085">
    <property type="term" value="P:transmembrane transport"/>
    <property type="evidence" value="ECO:0007669"/>
    <property type="project" value="InterPro"/>
</dbReference>
<feature type="domain" description="ABC transmembrane type-1" evidence="9">
    <location>
        <begin position="83"/>
        <end position="287"/>
    </location>
</feature>
<keyword evidence="7 8" id="KW-0472">Membrane</keyword>
<gene>
    <name evidence="10" type="ORF">VSU01S_11320</name>
</gene>
<dbReference type="Pfam" id="PF00528">
    <property type="entry name" value="BPD_transp_1"/>
    <property type="match status" value="2"/>
</dbReference>
<evidence type="ECO:0000256" key="4">
    <source>
        <dbReference type="ARBA" id="ARBA00022519"/>
    </source>
</evidence>
<comment type="similarity">
    <text evidence="8">Belongs to the binding-protein-dependent transport system permease family.</text>
</comment>
<dbReference type="Proteomes" id="UP000321113">
    <property type="component" value="Unassembled WGS sequence"/>
</dbReference>
<evidence type="ECO:0000313" key="10">
    <source>
        <dbReference type="EMBL" id="GEM78887.1"/>
    </source>
</evidence>
<evidence type="ECO:0000256" key="6">
    <source>
        <dbReference type="ARBA" id="ARBA00022989"/>
    </source>
</evidence>
<evidence type="ECO:0000313" key="11">
    <source>
        <dbReference type="Proteomes" id="UP000321113"/>
    </source>
</evidence>
<feature type="transmembrane region" description="Helical" evidence="8">
    <location>
        <begin position="310"/>
        <end position="333"/>
    </location>
</feature>
<feature type="transmembrane region" description="Helical" evidence="8">
    <location>
        <begin position="412"/>
        <end position="432"/>
    </location>
</feature>
<reference evidence="10 11" key="1">
    <citation type="submission" date="2019-07" db="EMBL/GenBank/DDBJ databases">
        <title>Whole genome shotgun sequence of Vibrio superstes NBRC 103154.</title>
        <authorList>
            <person name="Hosoyama A."/>
            <person name="Uohara A."/>
            <person name="Ohji S."/>
            <person name="Ichikawa N."/>
        </authorList>
    </citation>
    <scope>NUCLEOTIDE SEQUENCE [LARGE SCALE GENOMIC DNA]</scope>
    <source>
        <strain evidence="10 11">NBRC 103154</strain>
    </source>
</reference>
<dbReference type="OrthoDB" id="27542at2"/>
<evidence type="ECO:0000256" key="2">
    <source>
        <dbReference type="ARBA" id="ARBA00022448"/>
    </source>
</evidence>
<dbReference type="PANTHER" id="PTHR43357">
    <property type="entry name" value="INNER MEMBRANE ABC TRANSPORTER PERMEASE PROTEIN YDCV"/>
    <property type="match status" value="1"/>
</dbReference>
<dbReference type="PROSITE" id="PS50928">
    <property type="entry name" value="ABC_TM1"/>
    <property type="match status" value="2"/>
</dbReference>
<sequence>MLTITTNKAQQNAAPSFWQKIKPTNWLSPDQILGVLVLAILAILVLLPMLMVVIQPLLHWVEVGSDAAGLGEIFKRRLWMASLKNSLYLSIGAGLIGGVMGAMLAIARHSYRFPGSRYVDLVVWCILIIPSFVIAQGWVLFASRSGIATQLTGSSFVSELIFNPNGLVFIMAMKNFPLAYLAMSAALQWSMKNLSLAGRLCGRPAWQVFFTIRLPLLLPALLSGVVLVFIDTIGDFGLPAALATSYRYPTLPYTIYAAINHSPIRFDLAGILATYLAIIMFIALAAYFWILRAKPYQFLSSQTGMQETPVAPYSKLLATSVWSFLFVAVGIPIGTSFMVSFMGQLWNGFFIGNFSAINYINLFAERSLFADSLVNSITIAGQSAILSGILAFLAAYLLTFTSNGMNKIIDSACTLSMAIPGVILGVGFIFVWNSPWLSTIGLNLYGKSELLVLASTATSVPVAVRILMGAMAQVPLSQLNAARLQGAGLARRLYTIVMPLVLTAIISATLSGFGSSIFELAINSMLRPPRFEMLAPFVSAQFNSGEYGISTAAVFIAGTVAAIIIAVCNALLRRHFGHLIKE</sequence>
<feature type="transmembrane region" description="Helical" evidence="8">
    <location>
        <begin position="493"/>
        <end position="518"/>
    </location>
</feature>
<dbReference type="CDD" id="cd06261">
    <property type="entry name" value="TM_PBP2"/>
    <property type="match status" value="2"/>
</dbReference>
<accession>A0A511QP19</accession>
<keyword evidence="2 8" id="KW-0813">Transport</keyword>
<protein>
    <submittedName>
        <fullName evidence="10">Iron ABC transporter permease</fullName>
    </submittedName>
</protein>
<dbReference type="Gene3D" id="1.10.3720.10">
    <property type="entry name" value="MetI-like"/>
    <property type="match status" value="2"/>
</dbReference>
<keyword evidence="11" id="KW-1185">Reference proteome</keyword>
<comment type="subcellular location">
    <subcellularLocation>
        <location evidence="1">Cell inner membrane</location>
        <topology evidence="1">Multi-pass membrane protein</topology>
    </subcellularLocation>
    <subcellularLocation>
        <location evidence="8">Cell membrane</location>
        <topology evidence="8">Multi-pass membrane protein</topology>
    </subcellularLocation>
</comment>
<dbReference type="SUPFAM" id="SSF161098">
    <property type="entry name" value="MetI-like"/>
    <property type="match status" value="2"/>
</dbReference>
<feature type="transmembrane region" description="Helical" evidence="8">
    <location>
        <begin position="161"/>
        <end position="187"/>
    </location>
</feature>
<keyword evidence="6 8" id="KW-1133">Transmembrane helix</keyword>